<dbReference type="Proteomes" id="UP000262939">
    <property type="component" value="Unassembled WGS sequence"/>
</dbReference>
<dbReference type="SMART" id="SM00257">
    <property type="entry name" value="LysM"/>
    <property type="match status" value="1"/>
</dbReference>
<dbReference type="CDD" id="cd00118">
    <property type="entry name" value="LysM"/>
    <property type="match status" value="1"/>
</dbReference>
<name>A0A372LGE9_9BACI</name>
<organism evidence="3 4">
    <name type="scientific">Peribacillus glennii</name>
    <dbReference type="NCBI Taxonomy" id="2303991"/>
    <lineage>
        <taxon>Bacteria</taxon>
        <taxon>Bacillati</taxon>
        <taxon>Bacillota</taxon>
        <taxon>Bacilli</taxon>
        <taxon>Bacillales</taxon>
        <taxon>Bacillaceae</taxon>
        <taxon>Peribacillus</taxon>
    </lineage>
</organism>
<sequence>MNHKKILSFILALCFITLGLIFEHGEKEKAASPVNHKDRNYPHTAKKYSPTTGKKHVVKKGETISDVAKLHGVPIEKVEQANEDDKGGVKPGEALLIPKSPIKGSDKELLARLVHAEAKGEPYKGKVAVATVVLNRIQSEQFPDTVPAVIYQKNQFEPVMNGSIQKPAGKEAKKAVNEAIAIQGKTDEALYFYNPSISESKWMRQLTVIKVIGKHHFAI</sequence>
<dbReference type="RefSeq" id="WP_117321555.1">
    <property type="nucleotide sequence ID" value="NZ_QVTD01000003.1"/>
</dbReference>
<dbReference type="Pfam" id="PF01476">
    <property type="entry name" value="LysM"/>
    <property type="match status" value="1"/>
</dbReference>
<accession>A0A372LGE9</accession>
<dbReference type="AlphaFoldDB" id="A0A372LGE9"/>
<feature type="region of interest" description="Disordered" evidence="1">
    <location>
        <begin position="31"/>
        <end position="54"/>
    </location>
</feature>
<protein>
    <submittedName>
        <fullName evidence="3">LysM peptidoglycan-binding domain-containing protein</fullName>
    </submittedName>
</protein>
<dbReference type="InterPro" id="IPR042047">
    <property type="entry name" value="SleB_dom1"/>
</dbReference>
<gene>
    <name evidence="3" type="ORF">D0466_05670</name>
</gene>
<dbReference type="InterPro" id="IPR011105">
    <property type="entry name" value="Cell_wall_hydrolase_SleB"/>
</dbReference>
<proteinExistence type="predicted"/>
<dbReference type="OrthoDB" id="9785345at2"/>
<dbReference type="Gene3D" id="1.10.10.2520">
    <property type="entry name" value="Cell wall hydrolase SleB, domain 1"/>
    <property type="match status" value="1"/>
</dbReference>
<dbReference type="Pfam" id="PF07486">
    <property type="entry name" value="Hydrolase_2"/>
    <property type="match status" value="1"/>
</dbReference>
<dbReference type="InterPro" id="IPR036779">
    <property type="entry name" value="LysM_dom_sf"/>
</dbReference>
<dbReference type="Gene3D" id="6.20.240.60">
    <property type="match status" value="1"/>
</dbReference>
<evidence type="ECO:0000256" key="1">
    <source>
        <dbReference type="SAM" id="MobiDB-lite"/>
    </source>
</evidence>
<dbReference type="Gene3D" id="3.10.350.10">
    <property type="entry name" value="LysM domain"/>
    <property type="match status" value="1"/>
</dbReference>
<evidence type="ECO:0000313" key="3">
    <source>
        <dbReference type="EMBL" id="RFU65380.1"/>
    </source>
</evidence>
<dbReference type="GO" id="GO:0016787">
    <property type="term" value="F:hydrolase activity"/>
    <property type="evidence" value="ECO:0007669"/>
    <property type="project" value="InterPro"/>
</dbReference>
<dbReference type="InterPro" id="IPR018392">
    <property type="entry name" value="LysM"/>
</dbReference>
<feature type="domain" description="LysM" evidence="2">
    <location>
        <begin position="54"/>
        <end position="97"/>
    </location>
</feature>
<evidence type="ECO:0000313" key="4">
    <source>
        <dbReference type="Proteomes" id="UP000262939"/>
    </source>
</evidence>
<dbReference type="PROSITE" id="PS51782">
    <property type="entry name" value="LYSM"/>
    <property type="match status" value="1"/>
</dbReference>
<reference evidence="3 4" key="1">
    <citation type="submission" date="2018-08" db="EMBL/GenBank/DDBJ databases">
        <title>Bacillus chawlae sp. nov., Bacillus glennii sp. nov., and Bacillus saganii sp. nov. Isolated from the Vehicle Assembly Building at Kennedy Space Center where the Viking Spacecraft were Assembled.</title>
        <authorList>
            <person name="Seuylemezian A."/>
            <person name="Vaishampayan P."/>
        </authorList>
    </citation>
    <scope>NUCLEOTIDE SEQUENCE [LARGE SCALE GENOMIC DNA]</scope>
    <source>
        <strain evidence="3 4">V44-8</strain>
    </source>
</reference>
<comment type="caution">
    <text evidence="3">The sequence shown here is derived from an EMBL/GenBank/DDBJ whole genome shotgun (WGS) entry which is preliminary data.</text>
</comment>
<dbReference type="EMBL" id="QVTD01000003">
    <property type="protein sequence ID" value="RFU65380.1"/>
    <property type="molecule type" value="Genomic_DNA"/>
</dbReference>
<keyword evidence="4" id="KW-1185">Reference proteome</keyword>
<evidence type="ECO:0000259" key="2">
    <source>
        <dbReference type="PROSITE" id="PS51782"/>
    </source>
</evidence>
<feature type="compositionally biased region" description="Basic and acidic residues" evidence="1">
    <location>
        <begin position="31"/>
        <end position="41"/>
    </location>
</feature>
<dbReference type="SUPFAM" id="SSF54106">
    <property type="entry name" value="LysM domain"/>
    <property type="match status" value="1"/>
</dbReference>